<reference evidence="2 3" key="1">
    <citation type="submission" date="2019-01" db="EMBL/GenBank/DDBJ databases">
        <title>A draft genome assembly of the solar-powered sea slug Elysia chlorotica.</title>
        <authorList>
            <person name="Cai H."/>
            <person name="Li Q."/>
            <person name="Fang X."/>
            <person name="Li J."/>
            <person name="Curtis N.E."/>
            <person name="Altenburger A."/>
            <person name="Shibata T."/>
            <person name="Feng M."/>
            <person name="Maeda T."/>
            <person name="Schwartz J.A."/>
            <person name="Shigenobu S."/>
            <person name="Lundholm N."/>
            <person name="Nishiyama T."/>
            <person name="Yang H."/>
            <person name="Hasebe M."/>
            <person name="Li S."/>
            <person name="Pierce S.K."/>
            <person name="Wang J."/>
        </authorList>
    </citation>
    <scope>NUCLEOTIDE SEQUENCE [LARGE SCALE GENOMIC DNA]</scope>
    <source>
        <strain evidence="2">EC2010</strain>
        <tissue evidence="2">Whole organism of an adult</tissue>
    </source>
</reference>
<evidence type="ECO:0000313" key="3">
    <source>
        <dbReference type="Proteomes" id="UP000271974"/>
    </source>
</evidence>
<dbReference type="OrthoDB" id="407509at2759"/>
<accession>A0A433TUV5</accession>
<dbReference type="EMBL" id="RQTK01000176">
    <property type="protein sequence ID" value="RUS85268.1"/>
    <property type="molecule type" value="Genomic_DNA"/>
</dbReference>
<proteinExistence type="predicted"/>
<evidence type="ECO:0000256" key="1">
    <source>
        <dbReference type="SAM" id="MobiDB-lite"/>
    </source>
</evidence>
<feature type="compositionally biased region" description="Polar residues" evidence="1">
    <location>
        <begin position="290"/>
        <end position="299"/>
    </location>
</feature>
<protein>
    <submittedName>
        <fullName evidence="2">Uncharacterized protein</fullName>
    </submittedName>
</protein>
<comment type="caution">
    <text evidence="2">The sequence shown here is derived from an EMBL/GenBank/DDBJ whole genome shotgun (WGS) entry which is preliminary data.</text>
</comment>
<organism evidence="2 3">
    <name type="scientific">Elysia chlorotica</name>
    <name type="common">Eastern emerald elysia</name>
    <name type="synonym">Sea slug</name>
    <dbReference type="NCBI Taxonomy" id="188477"/>
    <lineage>
        <taxon>Eukaryota</taxon>
        <taxon>Metazoa</taxon>
        <taxon>Spiralia</taxon>
        <taxon>Lophotrochozoa</taxon>
        <taxon>Mollusca</taxon>
        <taxon>Gastropoda</taxon>
        <taxon>Heterobranchia</taxon>
        <taxon>Euthyneura</taxon>
        <taxon>Panpulmonata</taxon>
        <taxon>Sacoglossa</taxon>
        <taxon>Placobranchoidea</taxon>
        <taxon>Plakobranchidae</taxon>
        <taxon>Elysia</taxon>
    </lineage>
</organism>
<dbReference type="STRING" id="188477.A0A433TUV5"/>
<evidence type="ECO:0000313" key="2">
    <source>
        <dbReference type="EMBL" id="RUS85268.1"/>
    </source>
</evidence>
<name>A0A433TUV5_ELYCH</name>
<dbReference type="PANTHER" id="PTHR47027">
    <property type="entry name" value="REVERSE TRANSCRIPTASE DOMAIN-CONTAINING PROTEIN"/>
    <property type="match status" value="1"/>
</dbReference>
<feature type="region of interest" description="Disordered" evidence="1">
    <location>
        <begin position="285"/>
        <end position="312"/>
    </location>
</feature>
<keyword evidence="3" id="KW-1185">Reference proteome</keyword>
<gene>
    <name evidence="2" type="ORF">EGW08_006969</name>
</gene>
<dbReference type="PANTHER" id="PTHR47027:SF20">
    <property type="entry name" value="REVERSE TRANSCRIPTASE-LIKE PROTEIN WITH RNA-DIRECTED DNA POLYMERASE DOMAIN"/>
    <property type="match status" value="1"/>
</dbReference>
<sequence length="312" mass="35638">MELEECREMNMYHLKILGLCKIKWTGTSITRLTNGNTIIHSGKKGQAHTHGVALCMAPEATRAVLFWEPVSPRILTARFNLKFRRVNAIQCYAHPNVTHIEVNTQGIEEKPTLQARYWEKNREVKKSARKDKRHLIKELTTKAEVSEDEQAGFRQDRSVTDHISTMRIIIEQSLELPAPLYAQFVDFQKAFDSVDQGLIWRLMYHYGFPSKFVTTIQQLYKDATCQFIHDVIEATSILDYEDTDVGSIRCSAANRQSPVGSGLPRSKSPSYTIHKQTVEVQLFDRPQSPVPNQASQINQAEKLPPEVDIDLN</sequence>
<dbReference type="Proteomes" id="UP000271974">
    <property type="component" value="Unassembled WGS sequence"/>
</dbReference>
<dbReference type="AlphaFoldDB" id="A0A433TUV5"/>